<gene>
    <name evidence="2" type="ORF">RIF29_17163</name>
</gene>
<reference evidence="2 3" key="1">
    <citation type="submission" date="2024-01" db="EMBL/GenBank/DDBJ databases">
        <title>The genomes of 5 underutilized Papilionoideae crops provide insights into root nodulation and disease resistanc.</title>
        <authorList>
            <person name="Yuan L."/>
        </authorList>
    </citation>
    <scope>NUCLEOTIDE SEQUENCE [LARGE SCALE GENOMIC DNA]</scope>
    <source>
        <strain evidence="2">ZHUSHIDOU_FW_LH</strain>
        <tissue evidence="2">Leaf</tissue>
    </source>
</reference>
<evidence type="ECO:0000256" key="1">
    <source>
        <dbReference type="SAM" id="MobiDB-lite"/>
    </source>
</evidence>
<dbReference type="AlphaFoldDB" id="A0AAN9FGK2"/>
<evidence type="ECO:0000313" key="3">
    <source>
        <dbReference type="Proteomes" id="UP001372338"/>
    </source>
</evidence>
<comment type="caution">
    <text evidence="2">The sequence shown here is derived from an EMBL/GenBank/DDBJ whole genome shotgun (WGS) entry which is preliminary data.</text>
</comment>
<name>A0AAN9FGK2_CROPI</name>
<feature type="region of interest" description="Disordered" evidence="1">
    <location>
        <begin position="1"/>
        <end position="30"/>
    </location>
</feature>
<keyword evidence="3" id="KW-1185">Reference proteome</keyword>
<sequence length="198" mass="22845">MPPLMCTPLKKRNKKQGSWTERMGQRKKMTTQRKLIQGRIGQEKIPEKAMNNSIDDSNIRSCCRIHYGDDESIPERLWSTAKKLGVNFDGREQVMVKLIEDMEVRDNNIFAAREDVSVGRVGRVKKKAVVDVVRRFRVDVLAVQETKMEVRGGRWAAYVIKEKMKLLKGALRDWNREVFGIIDERLSKTTAAIQVLDV</sequence>
<dbReference type="Proteomes" id="UP001372338">
    <property type="component" value="Unassembled WGS sequence"/>
</dbReference>
<proteinExistence type="predicted"/>
<protein>
    <submittedName>
        <fullName evidence="2">Uncharacterized protein</fullName>
    </submittedName>
</protein>
<evidence type="ECO:0000313" key="2">
    <source>
        <dbReference type="EMBL" id="KAK7276032.1"/>
    </source>
</evidence>
<accession>A0AAN9FGK2</accession>
<organism evidence="2 3">
    <name type="scientific">Crotalaria pallida</name>
    <name type="common">Smooth rattlebox</name>
    <name type="synonym">Crotalaria striata</name>
    <dbReference type="NCBI Taxonomy" id="3830"/>
    <lineage>
        <taxon>Eukaryota</taxon>
        <taxon>Viridiplantae</taxon>
        <taxon>Streptophyta</taxon>
        <taxon>Embryophyta</taxon>
        <taxon>Tracheophyta</taxon>
        <taxon>Spermatophyta</taxon>
        <taxon>Magnoliopsida</taxon>
        <taxon>eudicotyledons</taxon>
        <taxon>Gunneridae</taxon>
        <taxon>Pentapetalae</taxon>
        <taxon>rosids</taxon>
        <taxon>fabids</taxon>
        <taxon>Fabales</taxon>
        <taxon>Fabaceae</taxon>
        <taxon>Papilionoideae</taxon>
        <taxon>50 kb inversion clade</taxon>
        <taxon>genistoids sensu lato</taxon>
        <taxon>core genistoids</taxon>
        <taxon>Crotalarieae</taxon>
        <taxon>Crotalaria</taxon>
    </lineage>
</organism>
<dbReference type="EMBL" id="JAYWIO010000003">
    <property type="protein sequence ID" value="KAK7276032.1"/>
    <property type="molecule type" value="Genomic_DNA"/>
</dbReference>